<accession>A0AAV2HTP7</accession>
<dbReference type="Proteomes" id="UP001497497">
    <property type="component" value="Unassembled WGS sequence"/>
</dbReference>
<organism evidence="3 4">
    <name type="scientific">Lymnaea stagnalis</name>
    <name type="common">Great pond snail</name>
    <name type="synonym">Helix stagnalis</name>
    <dbReference type="NCBI Taxonomy" id="6523"/>
    <lineage>
        <taxon>Eukaryota</taxon>
        <taxon>Metazoa</taxon>
        <taxon>Spiralia</taxon>
        <taxon>Lophotrochozoa</taxon>
        <taxon>Mollusca</taxon>
        <taxon>Gastropoda</taxon>
        <taxon>Heterobranchia</taxon>
        <taxon>Euthyneura</taxon>
        <taxon>Panpulmonata</taxon>
        <taxon>Hygrophila</taxon>
        <taxon>Lymnaeoidea</taxon>
        <taxon>Lymnaeidae</taxon>
        <taxon>Lymnaea</taxon>
    </lineage>
</organism>
<dbReference type="AlphaFoldDB" id="A0AAV2HTP7"/>
<feature type="compositionally biased region" description="Basic and acidic residues" evidence="1">
    <location>
        <begin position="73"/>
        <end position="84"/>
    </location>
</feature>
<keyword evidence="2" id="KW-1133">Transmembrane helix</keyword>
<keyword evidence="2" id="KW-0472">Membrane</keyword>
<feature type="transmembrane region" description="Helical" evidence="2">
    <location>
        <begin position="231"/>
        <end position="252"/>
    </location>
</feature>
<dbReference type="EMBL" id="CAXITT010000226">
    <property type="protein sequence ID" value="CAL1536311.1"/>
    <property type="molecule type" value="Genomic_DNA"/>
</dbReference>
<feature type="region of interest" description="Disordered" evidence="1">
    <location>
        <begin position="73"/>
        <end position="136"/>
    </location>
</feature>
<evidence type="ECO:0000256" key="1">
    <source>
        <dbReference type="SAM" id="MobiDB-lite"/>
    </source>
</evidence>
<gene>
    <name evidence="3" type="ORF">GSLYS_00010224001</name>
</gene>
<evidence type="ECO:0000313" key="4">
    <source>
        <dbReference type="Proteomes" id="UP001497497"/>
    </source>
</evidence>
<keyword evidence="4" id="KW-1185">Reference proteome</keyword>
<name>A0AAV2HTP7_LYMST</name>
<protein>
    <submittedName>
        <fullName evidence="3">Uncharacterized protein</fullName>
    </submittedName>
</protein>
<proteinExistence type="predicted"/>
<evidence type="ECO:0000256" key="2">
    <source>
        <dbReference type="SAM" id="Phobius"/>
    </source>
</evidence>
<keyword evidence="2" id="KW-0812">Transmembrane</keyword>
<evidence type="ECO:0000313" key="3">
    <source>
        <dbReference type="EMBL" id="CAL1536311.1"/>
    </source>
</evidence>
<reference evidence="3 4" key="1">
    <citation type="submission" date="2024-04" db="EMBL/GenBank/DDBJ databases">
        <authorList>
            <consortium name="Genoscope - CEA"/>
            <person name="William W."/>
        </authorList>
    </citation>
    <scope>NUCLEOTIDE SEQUENCE [LARGE SCALE GENOMIC DNA]</scope>
</reference>
<sequence>MDSTYSDCCEFEPRGSPPLKQRDAVQVTWNMSESNVPVHSSTYTALRRFPEKRVDCKYNPGARFRQNLCGERGVAKSKDPDRVARQGSVPLKYKAPPRLQRHKTTLQSTQQPVFTQKPTTDDQPREGQFNSDHFTASSSDLIEGDRVRKPEVKADGYQGGNRGNAVMDEIEAEMGDVLDSLFQSQYNIAIRVEALKEDLMRQVARLQAPPKPVSFVNEPIARPVAKWAGTYYDYIMMVGFMVVQFVFQFVIVRKY</sequence>
<comment type="caution">
    <text evidence="3">The sequence shown here is derived from an EMBL/GenBank/DDBJ whole genome shotgun (WGS) entry which is preliminary data.</text>
</comment>
<feature type="compositionally biased region" description="Polar residues" evidence="1">
    <location>
        <begin position="105"/>
        <end position="118"/>
    </location>
</feature>